<feature type="binding site" evidence="9">
    <location>
        <position position="47"/>
    </location>
    <ligand>
        <name>[4Fe-4S] cluster</name>
        <dbReference type="ChEBI" id="CHEBI:49883"/>
        <label>1</label>
    </ligand>
</feature>
<proteinExistence type="inferred from homology"/>
<organism evidence="14 15">
    <name type="scientific">Luteimonas terrae</name>
    <dbReference type="NCBI Taxonomy" id="1530191"/>
    <lineage>
        <taxon>Bacteria</taxon>
        <taxon>Pseudomonadati</taxon>
        <taxon>Pseudomonadota</taxon>
        <taxon>Gammaproteobacteria</taxon>
        <taxon>Lysobacterales</taxon>
        <taxon>Lysobacteraceae</taxon>
        <taxon>Luteimonas</taxon>
    </lineage>
</organism>
<dbReference type="InterPro" id="IPR006463">
    <property type="entry name" value="MiaB_methiolase"/>
</dbReference>
<feature type="compositionally biased region" description="Low complexity" evidence="10">
    <location>
        <begin position="1"/>
        <end position="26"/>
    </location>
</feature>
<comment type="caution">
    <text evidence="14">The sequence shown here is derived from an EMBL/GenBank/DDBJ whole genome shotgun (WGS) entry which is preliminary data.</text>
</comment>
<dbReference type="PANTHER" id="PTHR43020:SF2">
    <property type="entry name" value="MITOCHONDRIAL TRNA METHYLTHIOTRANSFERASE CDK5RAP1"/>
    <property type="match status" value="1"/>
</dbReference>
<feature type="binding site" evidence="9">
    <location>
        <position position="118"/>
    </location>
    <ligand>
        <name>[4Fe-4S] cluster</name>
        <dbReference type="ChEBI" id="CHEBI:49883"/>
        <label>1</label>
    </ligand>
</feature>
<evidence type="ECO:0000256" key="10">
    <source>
        <dbReference type="SAM" id="MobiDB-lite"/>
    </source>
</evidence>
<dbReference type="Pfam" id="PF00919">
    <property type="entry name" value="UPF0004"/>
    <property type="match status" value="1"/>
</dbReference>
<evidence type="ECO:0000256" key="9">
    <source>
        <dbReference type="HAMAP-Rule" id="MF_01864"/>
    </source>
</evidence>
<comment type="catalytic activity">
    <reaction evidence="9">
        <text>N(6)-dimethylallyladenosine(37) in tRNA + (sulfur carrier)-SH + AH2 + 2 S-adenosyl-L-methionine = 2-methylsulfanyl-N(6)-dimethylallyladenosine(37) in tRNA + (sulfur carrier)-H + 5'-deoxyadenosine + L-methionine + A + S-adenosyl-L-homocysteine + 2 H(+)</text>
        <dbReference type="Rhea" id="RHEA:37067"/>
        <dbReference type="Rhea" id="RHEA-COMP:10375"/>
        <dbReference type="Rhea" id="RHEA-COMP:10376"/>
        <dbReference type="Rhea" id="RHEA-COMP:14737"/>
        <dbReference type="Rhea" id="RHEA-COMP:14739"/>
        <dbReference type="ChEBI" id="CHEBI:13193"/>
        <dbReference type="ChEBI" id="CHEBI:15378"/>
        <dbReference type="ChEBI" id="CHEBI:17319"/>
        <dbReference type="ChEBI" id="CHEBI:17499"/>
        <dbReference type="ChEBI" id="CHEBI:29917"/>
        <dbReference type="ChEBI" id="CHEBI:57844"/>
        <dbReference type="ChEBI" id="CHEBI:57856"/>
        <dbReference type="ChEBI" id="CHEBI:59789"/>
        <dbReference type="ChEBI" id="CHEBI:64428"/>
        <dbReference type="ChEBI" id="CHEBI:74415"/>
        <dbReference type="ChEBI" id="CHEBI:74417"/>
        <dbReference type="EC" id="2.8.4.3"/>
    </reaction>
</comment>
<dbReference type="HAMAP" id="MF_01864">
    <property type="entry name" value="tRNA_metthiotr_MiaB"/>
    <property type="match status" value="1"/>
</dbReference>
<keyword evidence="5 9" id="KW-0479">Metal-binding</keyword>
<dbReference type="SFLD" id="SFLDF00273">
    <property type="entry name" value="(dimethylallyl)adenosine_tRNA"/>
    <property type="match status" value="1"/>
</dbReference>
<evidence type="ECO:0000256" key="4">
    <source>
        <dbReference type="ARBA" id="ARBA00022691"/>
    </source>
</evidence>
<dbReference type="SFLD" id="SFLDS00029">
    <property type="entry name" value="Radical_SAM"/>
    <property type="match status" value="1"/>
</dbReference>
<dbReference type="InterPro" id="IPR002792">
    <property type="entry name" value="TRAM_dom"/>
</dbReference>
<dbReference type="SMART" id="SM00729">
    <property type="entry name" value="Elp3"/>
    <property type="match status" value="1"/>
</dbReference>
<dbReference type="EC" id="2.8.4.3" evidence="8 9"/>
<dbReference type="InterPro" id="IPR006638">
    <property type="entry name" value="Elp3/MiaA/NifB-like_rSAM"/>
</dbReference>
<feature type="binding site" evidence="9">
    <location>
        <position position="199"/>
    </location>
    <ligand>
        <name>[4Fe-4S] cluster</name>
        <dbReference type="ChEBI" id="CHEBI:49883"/>
        <label>2</label>
        <note>4Fe-4S-S-AdoMet</note>
    </ligand>
</feature>
<name>A0ABU1XS44_9GAMM</name>
<dbReference type="InterPro" id="IPR023404">
    <property type="entry name" value="rSAM_horseshoe"/>
</dbReference>
<dbReference type="InterPro" id="IPR005839">
    <property type="entry name" value="Methylthiotransferase"/>
</dbReference>
<dbReference type="PROSITE" id="PS51449">
    <property type="entry name" value="MTTASE_N"/>
    <property type="match status" value="1"/>
</dbReference>
<keyword evidence="9" id="KW-0819">tRNA processing</keyword>
<protein>
    <recommendedName>
        <fullName evidence="8 9">tRNA-2-methylthio-N(6)-dimethylallyladenosine synthase</fullName>
        <ecNumber evidence="8 9">2.8.4.3</ecNumber>
    </recommendedName>
    <alternativeName>
        <fullName evidence="9">(Dimethylallyl)adenosine tRNA methylthiotransferase MiaB</fullName>
    </alternativeName>
    <alternativeName>
        <fullName evidence="9">tRNA-i(6)A37 methylthiotransferase</fullName>
    </alternativeName>
</protein>
<evidence type="ECO:0000256" key="8">
    <source>
        <dbReference type="ARBA" id="ARBA00033765"/>
    </source>
</evidence>
<comment type="similarity">
    <text evidence="9">Belongs to the methylthiotransferase family. MiaB subfamily.</text>
</comment>
<dbReference type="EMBL" id="JAVDWO010000001">
    <property type="protein sequence ID" value="MDR7191413.1"/>
    <property type="molecule type" value="Genomic_DNA"/>
</dbReference>
<dbReference type="InterPro" id="IPR013848">
    <property type="entry name" value="Methylthiotransferase_N"/>
</dbReference>
<evidence type="ECO:0000256" key="2">
    <source>
        <dbReference type="ARBA" id="ARBA00022485"/>
    </source>
</evidence>
<feature type="domain" description="MTTase N-terminal" evidence="12">
    <location>
        <begin position="38"/>
        <end position="155"/>
    </location>
</feature>
<comment type="function">
    <text evidence="1 9">Catalyzes the methylthiolation of N6-(dimethylallyl)adenosine (i(6)A), leading to the formation of 2-methylthio-N6-(dimethylallyl)adenosine (ms(2)i(6)A) at position 37 in tRNAs that read codons beginning with uridine.</text>
</comment>
<feature type="domain" description="TRAM" evidence="11">
    <location>
        <begin position="413"/>
        <end position="476"/>
    </location>
</feature>
<dbReference type="InterPro" id="IPR058240">
    <property type="entry name" value="rSAM_sf"/>
</dbReference>
<evidence type="ECO:0000313" key="14">
    <source>
        <dbReference type="EMBL" id="MDR7191413.1"/>
    </source>
</evidence>
<dbReference type="Gene3D" id="3.80.30.20">
    <property type="entry name" value="tm_1862 like domain"/>
    <property type="match status" value="1"/>
</dbReference>
<feature type="domain" description="Radical SAM core" evidence="13">
    <location>
        <begin position="178"/>
        <end position="412"/>
    </location>
</feature>
<dbReference type="InterPro" id="IPR007197">
    <property type="entry name" value="rSAM"/>
</dbReference>
<evidence type="ECO:0000256" key="3">
    <source>
        <dbReference type="ARBA" id="ARBA00022679"/>
    </source>
</evidence>
<dbReference type="PROSITE" id="PS50926">
    <property type="entry name" value="TRAM"/>
    <property type="match status" value="1"/>
</dbReference>
<dbReference type="Pfam" id="PF04055">
    <property type="entry name" value="Radical_SAM"/>
    <property type="match status" value="1"/>
</dbReference>
<gene>
    <name evidence="9" type="primary">miaB</name>
    <name evidence="14" type="ORF">J2W68_000115</name>
</gene>
<sequence length="480" mass="52257">MTQTASAAPSAPASDLSAAPVSSAPVPRKPGDGAPPRGKLYIQTHGCQMNEYDSAKMADVLAASDGLELTDNVEEADVVLVNTCSIREKAQEKVFSQLGRWKALKKDGKPVLIGVGGCVASQEGEAIVKRAPYVDLVFGPQTLHRLPELIRAKRETGLPQVDISFPEIEKFDRLPEPRAEGPSAFVSIMEGCSKYCSFCVVPYTRGEEVSRPFEDVLVEVVQLAGQGVREINLLGQNVNAYRGPMGDGEIADLGLLIRTIAEIDGVDRIRFTTSHPLEFSDSLVEAYRDVSQLANYLHLPVQSGSDRILSAMKRGYTALEFKQKIRKLRAVRPDISISSDFIVGFPGETEADFEKTMKLIEDVGFDQSFSFIYSRRPGTPASDLEDSVTQEEKHARLSRLQAHINAHAAGISAAMVGSVQTVLVEGPSRKDPTELTGKTENMRSVNFPAPARLIGQFVDVEITAALSNSLRGRLVLRDTD</sequence>
<evidence type="ECO:0000256" key="6">
    <source>
        <dbReference type="ARBA" id="ARBA00023004"/>
    </source>
</evidence>
<dbReference type="Proteomes" id="UP001256588">
    <property type="component" value="Unassembled WGS sequence"/>
</dbReference>
<evidence type="ECO:0000259" key="11">
    <source>
        <dbReference type="PROSITE" id="PS50926"/>
    </source>
</evidence>
<feature type="binding site" evidence="9">
    <location>
        <position position="84"/>
    </location>
    <ligand>
        <name>[4Fe-4S] cluster</name>
        <dbReference type="ChEBI" id="CHEBI:49883"/>
        <label>1</label>
    </ligand>
</feature>
<comment type="subunit">
    <text evidence="9">Monomer.</text>
</comment>
<dbReference type="NCBIfam" id="TIGR00089">
    <property type="entry name" value="MiaB/RimO family radical SAM methylthiotransferase"/>
    <property type="match status" value="1"/>
</dbReference>
<evidence type="ECO:0000256" key="7">
    <source>
        <dbReference type="ARBA" id="ARBA00023014"/>
    </source>
</evidence>
<dbReference type="InterPro" id="IPR038135">
    <property type="entry name" value="Methylthiotransferase_N_sf"/>
</dbReference>
<accession>A0ABU1XS44</accession>
<keyword evidence="9" id="KW-0963">Cytoplasm</keyword>
<dbReference type="InterPro" id="IPR020612">
    <property type="entry name" value="Methylthiotransferase_CS"/>
</dbReference>
<evidence type="ECO:0000259" key="13">
    <source>
        <dbReference type="PROSITE" id="PS51918"/>
    </source>
</evidence>
<dbReference type="CDD" id="cd01335">
    <property type="entry name" value="Radical_SAM"/>
    <property type="match status" value="1"/>
</dbReference>
<dbReference type="RefSeq" id="WP_310231581.1">
    <property type="nucleotide sequence ID" value="NZ_JAVDWO010000001.1"/>
</dbReference>
<keyword evidence="6 9" id="KW-0408">Iron</keyword>
<dbReference type="Gene3D" id="3.40.50.12160">
    <property type="entry name" value="Methylthiotransferase, N-terminal domain"/>
    <property type="match status" value="1"/>
</dbReference>
<evidence type="ECO:0000259" key="12">
    <source>
        <dbReference type="PROSITE" id="PS51449"/>
    </source>
</evidence>
<comment type="subcellular location">
    <subcellularLocation>
        <location evidence="9">Cytoplasm</location>
    </subcellularLocation>
</comment>
<dbReference type="GO" id="GO:0035597">
    <property type="term" value="F:tRNA-2-methylthio-N(6)-dimethylallyladenosine(37) synthase activity"/>
    <property type="evidence" value="ECO:0007669"/>
    <property type="project" value="UniProtKB-EC"/>
</dbReference>
<dbReference type="PANTHER" id="PTHR43020">
    <property type="entry name" value="CDK5 REGULATORY SUBUNIT-ASSOCIATED PROTEIN 1"/>
    <property type="match status" value="1"/>
</dbReference>
<evidence type="ECO:0000313" key="15">
    <source>
        <dbReference type="Proteomes" id="UP001256588"/>
    </source>
</evidence>
<keyword evidence="3 9" id="KW-0808">Transferase</keyword>
<evidence type="ECO:0000256" key="1">
    <source>
        <dbReference type="ARBA" id="ARBA00003234"/>
    </source>
</evidence>
<dbReference type="PROSITE" id="PS51918">
    <property type="entry name" value="RADICAL_SAM"/>
    <property type="match status" value="1"/>
</dbReference>
<feature type="binding site" evidence="9">
    <location>
        <position position="196"/>
    </location>
    <ligand>
        <name>[4Fe-4S] cluster</name>
        <dbReference type="ChEBI" id="CHEBI:49883"/>
        <label>2</label>
        <note>4Fe-4S-S-AdoMet</note>
    </ligand>
</feature>
<dbReference type="SFLD" id="SFLDG01082">
    <property type="entry name" value="B12-binding_domain_containing"/>
    <property type="match status" value="1"/>
</dbReference>
<feature type="region of interest" description="Disordered" evidence="10">
    <location>
        <begin position="1"/>
        <end position="40"/>
    </location>
</feature>
<keyword evidence="15" id="KW-1185">Reference proteome</keyword>
<evidence type="ECO:0000256" key="5">
    <source>
        <dbReference type="ARBA" id="ARBA00022723"/>
    </source>
</evidence>
<dbReference type="PROSITE" id="PS01278">
    <property type="entry name" value="MTTASE_RADICAL"/>
    <property type="match status" value="1"/>
</dbReference>
<feature type="binding site" evidence="9">
    <location>
        <position position="192"/>
    </location>
    <ligand>
        <name>[4Fe-4S] cluster</name>
        <dbReference type="ChEBI" id="CHEBI:49883"/>
        <label>2</label>
        <note>4Fe-4S-S-AdoMet</note>
    </ligand>
</feature>
<dbReference type="NCBIfam" id="TIGR01574">
    <property type="entry name" value="miaB-methiolase"/>
    <property type="match status" value="1"/>
</dbReference>
<dbReference type="SUPFAM" id="SSF102114">
    <property type="entry name" value="Radical SAM enzymes"/>
    <property type="match status" value="1"/>
</dbReference>
<comment type="cofactor">
    <cofactor evidence="9">
        <name>[4Fe-4S] cluster</name>
        <dbReference type="ChEBI" id="CHEBI:49883"/>
    </cofactor>
    <text evidence="9">Binds 2 [4Fe-4S] clusters. One cluster is coordinated with 3 cysteines and an exchangeable S-adenosyl-L-methionine.</text>
</comment>
<reference evidence="14 15" key="1">
    <citation type="submission" date="2023-07" db="EMBL/GenBank/DDBJ databases">
        <title>Sorghum-associated microbial communities from plants grown in Nebraska, USA.</title>
        <authorList>
            <person name="Schachtman D."/>
        </authorList>
    </citation>
    <scope>NUCLEOTIDE SEQUENCE [LARGE SCALE GENOMIC DNA]</scope>
    <source>
        <strain evidence="14 15">4099</strain>
    </source>
</reference>
<dbReference type="SFLD" id="SFLDG01061">
    <property type="entry name" value="methylthiotransferase"/>
    <property type="match status" value="1"/>
</dbReference>
<keyword evidence="2 9" id="KW-0004">4Fe-4S</keyword>
<dbReference type="Pfam" id="PF01938">
    <property type="entry name" value="TRAM"/>
    <property type="match status" value="1"/>
</dbReference>
<keyword evidence="4 9" id="KW-0949">S-adenosyl-L-methionine</keyword>
<keyword evidence="7 9" id="KW-0411">Iron-sulfur</keyword>